<feature type="non-terminal residue" evidence="1">
    <location>
        <position position="1"/>
    </location>
</feature>
<accession>A0A0H5QQZ8</accession>
<evidence type="ECO:0000313" key="1">
    <source>
        <dbReference type="EMBL" id="CRZ03906.1"/>
    </source>
</evidence>
<protein>
    <submittedName>
        <fullName evidence="1">Uncharacterized protein</fullName>
    </submittedName>
</protein>
<dbReference type="EMBL" id="HACM01003464">
    <property type="protein sequence ID" value="CRZ03906.1"/>
    <property type="molecule type" value="Transcribed_RNA"/>
</dbReference>
<dbReference type="AlphaFoldDB" id="A0A0H5QQZ8"/>
<organism evidence="1">
    <name type="scientific">Spongospora subterranea</name>
    <dbReference type="NCBI Taxonomy" id="70186"/>
    <lineage>
        <taxon>Eukaryota</taxon>
        <taxon>Sar</taxon>
        <taxon>Rhizaria</taxon>
        <taxon>Endomyxa</taxon>
        <taxon>Phytomyxea</taxon>
        <taxon>Plasmodiophorida</taxon>
        <taxon>Plasmodiophoridae</taxon>
        <taxon>Spongospora</taxon>
    </lineage>
</organism>
<sequence>LALIAKEVMNRVRNEKGSNLIYGPCFMLIEDELTGVMSKLSKKFDDRMKEICVDECSSIWTVNTSLYISGLEDDNDDNRIDDQQLFDAFGGNEHVQELLQSRESLKEQTKVYFRTFASYWRVFVTTFVDGIGKCALRILNDLMSAMIAHHKDVQHDVIERAFSTVTALVKKRDALRVKLTELEQAQMLLDGKVTPIPYSIVNDRDLKHKNDKETPSDDGLDLFDH</sequence>
<name>A0A0H5QQZ8_9EUKA</name>
<proteinExistence type="predicted"/>
<reference evidence="1" key="1">
    <citation type="submission" date="2015-04" db="EMBL/GenBank/DDBJ databases">
        <title>The genome sequence of the plant pathogenic Rhizarian Plasmodiophora brassicae reveals insights in its biotrophic life cycle and the origin of chitin synthesis.</title>
        <authorList>
            <person name="Schwelm A."/>
            <person name="Fogelqvist J."/>
            <person name="Knaust A."/>
            <person name="Julke S."/>
            <person name="Lilja T."/>
            <person name="Dhandapani V."/>
            <person name="Bonilla-Rosso G."/>
            <person name="Karlsson M."/>
            <person name="Shevchenko A."/>
            <person name="Choi S.R."/>
            <person name="Kim H.G."/>
            <person name="Park J.Y."/>
            <person name="Lim Y.P."/>
            <person name="Ludwig-Muller J."/>
            <person name="Dixelius C."/>
        </authorList>
    </citation>
    <scope>NUCLEOTIDE SEQUENCE</scope>
    <source>
        <tissue evidence="1">Potato root galls</tissue>
    </source>
</reference>